<evidence type="ECO:0000313" key="3">
    <source>
        <dbReference type="Proteomes" id="UP001177023"/>
    </source>
</evidence>
<name>A0AA36D8D0_9BILA</name>
<feature type="compositionally biased region" description="Polar residues" evidence="1">
    <location>
        <begin position="214"/>
        <end position="226"/>
    </location>
</feature>
<dbReference type="EMBL" id="CATQJA010002665">
    <property type="protein sequence ID" value="CAJ0582989.1"/>
    <property type="molecule type" value="Genomic_DNA"/>
</dbReference>
<organism evidence="2 3">
    <name type="scientific">Mesorhabditis spiculigera</name>
    <dbReference type="NCBI Taxonomy" id="96644"/>
    <lineage>
        <taxon>Eukaryota</taxon>
        <taxon>Metazoa</taxon>
        <taxon>Ecdysozoa</taxon>
        <taxon>Nematoda</taxon>
        <taxon>Chromadorea</taxon>
        <taxon>Rhabditida</taxon>
        <taxon>Rhabditina</taxon>
        <taxon>Rhabditomorpha</taxon>
        <taxon>Rhabditoidea</taxon>
        <taxon>Rhabditidae</taxon>
        <taxon>Mesorhabditinae</taxon>
        <taxon>Mesorhabditis</taxon>
    </lineage>
</organism>
<protein>
    <submittedName>
        <fullName evidence="2">Uncharacterized protein</fullName>
    </submittedName>
</protein>
<feature type="non-terminal residue" evidence="2">
    <location>
        <position position="314"/>
    </location>
</feature>
<dbReference type="Proteomes" id="UP001177023">
    <property type="component" value="Unassembled WGS sequence"/>
</dbReference>
<dbReference type="AlphaFoldDB" id="A0AA36D8D0"/>
<evidence type="ECO:0000256" key="1">
    <source>
        <dbReference type="SAM" id="MobiDB-lite"/>
    </source>
</evidence>
<reference evidence="2" key="1">
    <citation type="submission" date="2023-06" db="EMBL/GenBank/DDBJ databases">
        <authorList>
            <person name="Delattre M."/>
        </authorList>
    </citation>
    <scope>NUCLEOTIDE SEQUENCE</scope>
    <source>
        <strain evidence="2">AF72</strain>
    </source>
</reference>
<feature type="region of interest" description="Disordered" evidence="1">
    <location>
        <begin position="201"/>
        <end position="226"/>
    </location>
</feature>
<evidence type="ECO:0000313" key="2">
    <source>
        <dbReference type="EMBL" id="CAJ0582989.1"/>
    </source>
</evidence>
<sequence length="314" mass="34423">MNMFLDSTAYLHHGEHHEDDHHGVSSDRSAPVVGERPRVVLRTPSKSEPHIEKPHLLMSQDAEHPSLNRVLSSLFDSSAMTKGLQPGGLQTSASRYFRGFASTKVGWTMNLNNELPHIPFSSGALIADPAHLQAPPLRKSSSAVDWAVSLQDPISRKSSSSFQQHVADWTQHLVEDNARKPSYTQLYSHHLENLSVAPVRKSSSATFTHPPVPQESQHGPTTQGGLVMSTATTERQQMVQSTHVNTSPFSQHIVAASSATTHTAGPLSNPLDPVAQPPSKSGGMLGNMFKSGFFARPVVRTEEENYRYMMALDR</sequence>
<comment type="caution">
    <text evidence="2">The sequence shown here is derived from an EMBL/GenBank/DDBJ whole genome shotgun (WGS) entry which is preliminary data.</text>
</comment>
<gene>
    <name evidence="2" type="ORF">MSPICULIGERA_LOCUS21109</name>
</gene>
<keyword evidence="3" id="KW-1185">Reference proteome</keyword>
<proteinExistence type="predicted"/>
<accession>A0AA36D8D0</accession>